<proteinExistence type="predicted"/>
<feature type="compositionally biased region" description="Low complexity" evidence="6">
    <location>
        <begin position="28"/>
        <end position="43"/>
    </location>
</feature>
<evidence type="ECO:0000256" key="5">
    <source>
        <dbReference type="ARBA" id="ARBA00023242"/>
    </source>
</evidence>
<feature type="compositionally biased region" description="Basic and acidic residues" evidence="6">
    <location>
        <begin position="823"/>
        <end position="851"/>
    </location>
</feature>
<dbReference type="GO" id="GO:0010468">
    <property type="term" value="P:regulation of gene expression"/>
    <property type="evidence" value="ECO:0007669"/>
    <property type="project" value="UniProtKB-ARBA"/>
</dbReference>
<feature type="compositionally biased region" description="Basic and acidic residues" evidence="6">
    <location>
        <begin position="339"/>
        <end position="364"/>
    </location>
</feature>
<feature type="compositionally biased region" description="Acidic residues" evidence="6">
    <location>
        <begin position="44"/>
        <end position="56"/>
    </location>
</feature>
<dbReference type="GO" id="GO:0005654">
    <property type="term" value="C:nucleoplasm"/>
    <property type="evidence" value="ECO:0007669"/>
    <property type="project" value="UniProtKB-ARBA"/>
</dbReference>
<feature type="region of interest" description="Disordered" evidence="6">
    <location>
        <begin position="680"/>
        <end position="749"/>
    </location>
</feature>
<protein>
    <recommendedName>
        <fullName evidence="9">Sds3-like-domain-containing protein</fullName>
    </recommendedName>
</protein>
<feature type="compositionally biased region" description="Acidic residues" evidence="6">
    <location>
        <begin position="179"/>
        <end position="192"/>
    </location>
</feature>
<evidence type="ECO:0000313" key="7">
    <source>
        <dbReference type="EMBL" id="OBZ76494.1"/>
    </source>
</evidence>
<evidence type="ECO:0000256" key="4">
    <source>
        <dbReference type="ARBA" id="ARBA00023163"/>
    </source>
</evidence>
<feature type="compositionally biased region" description="Pro residues" evidence="6">
    <location>
        <begin position="680"/>
        <end position="692"/>
    </location>
</feature>
<dbReference type="SMART" id="SM01401">
    <property type="entry name" value="Sds3"/>
    <property type="match status" value="1"/>
</dbReference>
<feature type="compositionally biased region" description="Low complexity" evidence="6">
    <location>
        <begin position="1"/>
        <end position="14"/>
    </location>
</feature>
<dbReference type="Pfam" id="PF08598">
    <property type="entry name" value="Sds3"/>
    <property type="match status" value="1"/>
</dbReference>
<feature type="region of interest" description="Disordered" evidence="6">
    <location>
        <begin position="1236"/>
        <end position="1281"/>
    </location>
</feature>
<feature type="region of interest" description="Disordered" evidence="6">
    <location>
        <begin position="912"/>
        <end position="1221"/>
    </location>
</feature>
<feature type="compositionally biased region" description="Acidic residues" evidence="6">
    <location>
        <begin position="238"/>
        <end position="250"/>
    </location>
</feature>
<feature type="compositionally biased region" description="Low complexity" evidence="6">
    <location>
        <begin position="325"/>
        <end position="338"/>
    </location>
</feature>
<evidence type="ECO:0000256" key="3">
    <source>
        <dbReference type="ARBA" id="ARBA00023015"/>
    </source>
</evidence>
<feature type="region of interest" description="Disordered" evidence="6">
    <location>
        <begin position="589"/>
        <end position="612"/>
    </location>
</feature>
<feature type="compositionally biased region" description="Acidic residues" evidence="6">
    <location>
        <begin position="210"/>
        <end position="227"/>
    </location>
</feature>
<feature type="region of interest" description="Disordered" evidence="6">
    <location>
        <begin position="816"/>
        <end position="851"/>
    </location>
</feature>
<dbReference type="OMA" id="DWAYKQK"/>
<keyword evidence="5" id="KW-0539">Nucleus</keyword>
<feature type="compositionally biased region" description="Pro residues" evidence="6">
    <location>
        <begin position="1154"/>
        <end position="1173"/>
    </location>
</feature>
<evidence type="ECO:0000313" key="8">
    <source>
        <dbReference type="Proteomes" id="UP000092993"/>
    </source>
</evidence>
<gene>
    <name evidence="7" type="ORF">A0H81_03169</name>
</gene>
<dbReference type="OrthoDB" id="20886at2759"/>
<keyword evidence="3" id="KW-0805">Transcription regulation</keyword>
<feature type="compositionally biased region" description="Acidic residues" evidence="6">
    <location>
        <begin position="146"/>
        <end position="165"/>
    </location>
</feature>
<feature type="compositionally biased region" description="Low complexity" evidence="6">
    <location>
        <begin position="295"/>
        <end position="309"/>
    </location>
</feature>
<dbReference type="InterPro" id="IPR013907">
    <property type="entry name" value="Sds3"/>
</dbReference>
<evidence type="ECO:0000256" key="1">
    <source>
        <dbReference type="ARBA" id="ARBA00004123"/>
    </source>
</evidence>
<evidence type="ECO:0000256" key="2">
    <source>
        <dbReference type="ARBA" id="ARBA00022491"/>
    </source>
</evidence>
<feature type="compositionally biased region" description="Low complexity" evidence="6">
    <location>
        <begin position="1131"/>
        <end position="1143"/>
    </location>
</feature>
<feature type="compositionally biased region" description="Low complexity" evidence="6">
    <location>
        <begin position="1079"/>
        <end position="1091"/>
    </location>
</feature>
<evidence type="ECO:0000256" key="6">
    <source>
        <dbReference type="SAM" id="MobiDB-lite"/>
    </source>
</evidence>
<keyword evidence="8" id="KW-1185">Reference proteome</keyword>
<accession>A0A1C7MNC9</accession>
<feature type="compositionally biased region" description="Polar residues" evidence="6">
    <location>
        <begin position="740"/>
        <end position="749"/>
    </location>
</feature>
<feature type="compositionally biased region" description="Basic residues" evidence="6">
    <location>
        <begin position="912"/>
        <end position="924"/>
    </location>
</feature>
<feature type="compositionally biased region" description="Basic residues" evidence="6">
    <location>
        <begin position="63"/>
        <end position="72"/>
    </location>
</feature>
<feature type="compositionally biased region" description="Low complexity" evidence="6">
    <location>
        <begin position="1174"/>
        <end position="1184"/>
    </location>
</feature>
<dbReference type="Proteomes" id="UP000092993">
    <property type="component" value="Unassembled WGS sequence"/>
</dbReference>
<comment type="caution">
    <text evidence="7">The sequence shown here is derived from an EMBL/GenBank/DDBJ whole genome shotgun (WGS) entry which is preliminary data.</text>
</comment>
<feature type="compositionally biased region" description="Basic residues" evidence="6">
    <location>
        <begin position="370"/>
        <end position="386"/>
    </location>
</feature>
<feature type="compositionally biased region" description="Basic and acidic residues" evidence="6">
    <location>
        <begin position="251"/>
        <end position="262"/>
    </location>
</feature>
<feature type="compositionally biased region" description="Acidic residues" evidence="6">
    <location>
        <begin position="271"/>
        <end position="283"/>
    </location>
</feature>
<feature type="compositionally biased region" description="Low complexity" evidence="6">
    <location>
        <begin position="693"/>
        <end position="704"/>
    </location>
</feature>
<dbReference type="PANTHER" id="PTHR21964">
    <property type="entry name" value="BREAST CANCER METASTASIS-SUPPRESSOR 1"/>
    <property type="match status" value="1"/>
</dbReference>
<feature type="compositionally biased region" description="Polar residues" evidence="6">
    <location>
        <begin position="1203"/>
        <end position="1213"/>
    </location>
</feature>
<feature type="compositionally biased region" description="Basic and acidic residues" evidence="6">
    <location>
        <begin position="88"/>
        <end position="104"/>
    </location>
</feature>
<keyword evidence="4" id="KW-0804">Transcription</keyword>
<evidence type="ECO:0008006" key="9">
    <source>
        <dbReference type="Google" id="ProtNLM"/>
    </source>
</evidence>
<dbReference type="EMBL" id="LUGG01000003">
    <property type="protein sequence ID" value="OBZ76494.1"/>
    <property type="molecule type" value="Genomic_DNA"/>
</dbReference>
<dbReference type="STRING" id="5627.A0A1C7MNC9"/>
<name>A0A1C7MNC9_GRIFR</name>
<comment type="subcellular location">
    <subcellularLocation>
        <location evidence="1">Nucleus</location>
    </subcellularLocation>
</comment>
<feature type="region of interest" description="Disordered" evidence="6">
    <location>
        <begin position="1"/>
        <end position="416"/>
    </location>
</feature>
<sequence length="1281" mass="138091">MAGSTVSLESLSSPSPSPPPPEEHHSTSNHSGAAGLDSGSELSELTEEEQENDSRDEDSSRRSSTRARKRQRGGIVPAPMWDWAYKQKKADKSDKVDWRTRLIKEEEEEEQSGPAKAMEEEEDEDQDQRSSAAIDDPPQKAPVLSDIEDDPPDDVDDGHESEDDVSPAPAQKKDADEHDSVDEDEDMDEGEPDATPIVQGSPKNRASPDLTDEENGEEEDDVEEDDGPNSAVSRPDEAESEDDDDDAEVGLEDRLEAQRADEPPTELQDAAVDDAFDAADGEENGNGSMEVDTGPPSALLSPVAAAAASKSIMAGSGVIQPPSTPSSASASRASSRSPSPEREAEPEVLSDREPEPEPEPERKRSGARTSRARKGKARTRTSRKSRAAAAADQGADVDADTEQAGAVDGDEGEGADMDDLDVGTPEMEIDADMQPAHRAEALDVLAAIELKFALLRERLYIEKMDVLAWEEALIAEGIHPELLHLHAELSKRRDKRIELASRRNDYETGNVTKRRKLDEEGVWSWWKNARDDLVTDMFSETNRKRRKLERERRVIERPLPNRRFPSIPHDLPPTPTLLEIVKSYPYGVSTPSVHSSRRAKKDHPPVSSLAYPQLTTLSPGDVMRDLEILYQHRRAAAGFDPHRPGMMNAVLGAQPHGMDPYNVGMAVMDGPGIANRFGPPPPSFPHQQPHPHPQIQGPPMIQGFTNPPRLPHHHSAPAGTLPNLAHPQMPMDQDMLQNHRPPSSSAQTMPHMQQFGGPAPGPGNLMRRSISPVPLQMHNSGPGVGMSMMMGGPPVPPGFAGSKANGWGGMGPTGPGAFPGGMKEPKRLNGEADPRDREKERERFQDGLPQRERVQRDFEREREWEQRDADRVFQMQHLQHMQRLNAHQHPHQHMHVAPAQAQHVHIVPHNHQHHHHHVHHRHHPPQPFTGPGGVIPGPPAGNPGMGGGPGGPTLSPHAPRDFEARRPQSGPYPEVMEASSAAKQNIPSPHMSAFWKGNDEQPPASMDLARERGRPLGPPSVGPHERLMTPFTMGPSQVIQGSFPGSPRNAPGPSTAPASVAPSRRGSWSAPDDSGIARPSSSTSLGPGPSTAALRHPGSRAAQSSTAQQLHGPFMSPPQSNGRPLPPPASPSSSLAGPARSPGRSNQFIAPGTQLPPPPLPIPRTPPMRPSSPPKMRSPSSKVSRPPPSPGLAKAPPRVGGVSNMSMDQQFNGSVLTPPASVAPPVAIVTVGTTSPRSLLPASSSPSALPSRIPNGTNSEKPSPHLNSGPVVPKIVPVDGS</sequence>
<organism evidence="7 8">
    <name type="scientific">Grifola frondosa</name>
    <name type="common">Maitake</name>
    <name type="synonym">Polyporus frondosus</name>
    <dbReference type="NCBI Taxonomy" id="5627"/>
    <lineage>
        <taxon>Eukaryota</taxon>
        <taxon>Fungi</taxon>
        <taxon>Dikarya</taxon>
        <taxon>Basidiomycota</taxon>
        <taxon>Agaricomycotina</taxon>
        <taxon>Agaricomycetes</taxon>
        <taxon>Polyporales</taxon>
        <taxon>Grifolaceae</taxon>
        <taxon>Grifola</taxon>
    </lineage>
</organism>
<feature type="compositionally biased region" description="Low complexity" evidence="6">
    <location>
        <begin position="1236"/>
        <end position="1252"/>
    </location>
</feature>
<keyword evidence="2" id="KW-0678">Repressor</keyword>
<reference evidence="7 8" key="1">
    <citation type="submission" date="2016-03" db="EMBL/GenBank/DDBJ databases">
        <title>Whole genome sequencing of Grifola frondosa 9006-11.</title>
        <authorList>
            <person name="Min B."/>
            <person name="Park H."/>
            <person name="Kim J.-G."/>
            <person name="Cho H."/>
            <person name="Oh Y.-L."/>
            <person name="Kong W.-S."/>
            <person name="Choi I.-G."/>
        </authorList>
    </citation>
    <scope>NUCLEOTIDE SEQUENCE [LARGE SCALE GENOMIC DNA]</scope>
    <source>
        <strain evidence="7 8">9006-11</strain>
    </source>
</reference>